<dbReference type="InterPro" id="IPR026694">
    <property type="entry name" value="CUSTOS"/>
</dbReference>
<evidence type="ECO:0000256" key="4">
    <source>
        <dbReference type="ARBA" id="ARBA00022473"/>
    </source>
</evidence>
<feature type="region of interest" description="Disordered" evidence="7">
    <location>
        <begin position="1"/>
        <end position="72"/>
    </location>
</feature>
<keyword evidence="5" id="KW-0879">Wnt signaling pathway</keyword>
<feature type="compositionally biased region" description="Low complexity" evidence="7">
    <location>
        <begin position="170"/>
        <end position="185"/>
    </location>
</feature>
<comment type="similarity">
    <text evidence="2">Belongs to the CUSTOS family.</text>
</comment>
<dbReference type="PANTHER" id="PTHR14482:SF0">
    <property type="entry name" value="PROTEIN CUSTOS"/>
    <property type="match status" value="1"/>
</dbReference>
<evidence type="ECO:0000256" key="7">
    <source>
        <dbReference type="SAM" id="MobiDB-lite"/>
    </source>
</evidence>
<keyword evidence="4" id="KW-0217">Developmental protein</keyword>
<comment type="caution">
    <text evidence="8">The sequence shown here is derived from an EMBL/GenBank/DDBJ whole genome shotgun (WGS) entry which is preliminary data.</text>
</comment>
<dbReference type="GO" id="GO:0030178">
    <property type="term" value="P:negative regulation of Wnt signaling pathway"/>
    <property type="evidence" value="ECO:0007669"/>
    <property type="project" value="TreeGrafter"/>
</dbReference>
<accession>A0A9D3M169</accession>
<dbReference type="GO" id="GO:0005635">
    <property type="term" value="C:nuclear envelope"/>
    <property type="evidence" value="ECO:0007669"/>
    <property type="project" value="UniProtKB-SubCell"/>
</dbReference>
<evidence type="ECO:0000313" key="9">
    <source>
        <dbReference type="Proteomes" id="UP001044222"/>
    </source>
</evidence>
<organism evidence="8 9">
    <name type="scientific">Anguilla anguilla</name>
    <name type="common">European freshwater eel</name>
    <name type="synonym">Muraena anguilla</name>
    <dbReference type="NCBI Taxonomy" id="7936"/>
    <lineage>
        <taxon>Eukaryota</taxon>
        <taxon>Metazoa</taxon>
        <taxon>Chordata</taxon>
        <taxon>Craniata</taxon>
        <taxon>Vertebrata</taxon>
        <taxon>Euteleostomi</taxon>
        <taxon>Actinopterygii</taxon>
        <taxon>Neopterygii</taxon>
        <taxon>Teleostei</taxon>
        <taxon>Anguilliformes</taxon>
        <taxon>Anguillidae</taxon>
        <taxon>Anguilla</taxon>
    </lineage>
</organism>
<dbReference type="GO" id="GO:0060061">
    <property type="term" value="P:Spemann organizer formation"/>
    <property type="evidence" value="ECO:0007669"/>
    <property type="project" value="TreeGrafter"/>
</dbReference>
<feature type="compositionally biased region" description="Pro residues" evidence="7">
    <location>
        <begin position="136"/>
        <end position="145"/>
    </location>
</feature>
<comment type="subcellular location">
    <subcellularLocation>
        <location evidence="1">Nucleus envelope</location>
    </subcellularLocation>
</comment>
<name>A0A9D3M169_ANGAN</name>
<evidence type="ECO:0000256" key="3">
    <source>
        <dbReference type="ARBA" id="ARBA00013465"/>
    </source>
</evidence>
<feature type="compositionally biased region" description="Polar residues" evidence="7">
    <location>
        <begin position="90"/>
        <end position="104"/>
    </location>
</feature>
<proteinExistence type="inferred from homology"/>
<dbReference type="EMBL" id="JAFIRN010000010">
    <property type="protein sequence ID" value="KAG5840694.1"/>
    <property type="molecule type" value="Genomic_DNA"/>
</dbReference>
<dbReference type="AlphaFoldDB" id="A0A9D3M169"/>
<protein>
    <recommendedName>
        <fullName evidence="3">Protein CUSTOS</fullName>
    </recommendedName>
</protein>
<dbReference type="Proteomes" id="UP001044222">
    <property type="component" value="Chromosome 10"/>
</dbReference>
<evidence type="ECO:0000256" key="1">
    <source>
        <dbReference type="ARBA" id="ARBA00004259"/>
    </source>
</evidence>
<gene>
    <name evidence="8" type="ORF">ANANG_G00191420</name>
</gene>
<dbReference type="GO" id="GO:0016055">
    <property type="term" value="P:Wnt signaling pathway"/>
    <property type="evidence" value="ECO:0007669"/>
    <property type="project" value="UniProtKB-KW"/>
</dbReference>
<sequence length="290" mass="31445">MAASRGTVLEENSSSEDEDQEKFKEAAWSFGPAATNATRQNNSGVDVNDKPSRRVSVSQHDHDGNELETTPEFRAHVAKKLVAMLDSCISESTSPETVDTSTVLPAQGKDDEEEDVMEEGFRLFSTSVPGLSAKQPSPPPPPRRPIPSSSDSDSEMEMRLREAAISVTDLLPPSLLPSMPQSLASPAPPSAEKKKKKKKKRESEGRAGVVEGEMENGSLETNKKTKRKLTKGGAQESEMKTNSVTVPRSKKMAEHGSTEDEIDSAQQPEEATVKKKKKKKKKKSAGEGEG</sequence>
<dbReference type="Pfam" id="PF23999">
    <property type="entry name" value="CUSTOS"/>
    <property type="match status" value="1"/>
</dbReference>
<evidence type="ECO:0000256" key="2">
    <source>
        <dbReference type="ARBA" id="ARBA00008632"/>
    </source>
</evidence>
<dbReference type="PANTHER" id="PTHR14482">
    <property type="entry name" value="CHROMOSOME 12 ORF 43 HOMOLOG"/>
    <property type="match status" value="1"/>
</dbReference>
<evidence type="ECO:0000313" key="8">
    <source>
        <dbReference type="EMBL" id="KAG5840694.1"/>
    </source>
</evidence>
<reference evidence="8" key="1">
    <citation type="submission" date="2021-01" db="EMBL/GenBank/DDBJ databases">
        <title>A chromosome-scale assembly of European eel, Anguilla anguilla.</title>
        <authorList>
            <person name="Henkel C."/>
            <person name="Jong-Raadsen S.A."/>
            <person name="Dufour S."/>
            <person name="Weltzien F.-A."/>
            <person name="Palstra A.P."/>
            <person name="Pelster B."/>
            <person name="Spaink H.P."/>
            <person name="Van Den Thillart G.E."/>
            <person name="Jansen H."/>
            <person name="Zahm M."/>
            <person name="Klopp C."/>
            <person name="Cedric C."/>
            <person name="Louis A."/>
            <person name="Berthelot C."/>
            <person name="Parey E."/>
            <person name="Roest Crollius H."/>
            <person name="Montfort J."/>
            <person name="Robinson-Rechavi M."/>
            <person name="Bucao C."/>
            <person name="Bouchez O."/>
            <person name="Gislard M."/>
            <person name="Lluch J."/>
            <person name="Milhes M."/>
            <person name="Lampietro C."/>
            <person name="Lopez Roques C."/>
            <person name="Donnadieu C."/>
            <person name="Braasch I."/>
            <person name="Desvignes T."/>
            <person name="Postlethwait J."/>
            <person name="Bobe J."/>
            <person name="Guiguen Y."/>
            <person name="Dirks R."/>
        </authorList>
    </citation>
    <scope>NUCLEOTIDE SEQUENCE</scope>
    <source>
        <strain evidence="8">Tag_6206</strain>
        <tissue evidence="8">Liver</tissue>
    </source>
</reference>
<keyword evidence="6" id="KW-0539">Nucleus</keyword>
<feature type="region of interest" description="Disordered" evidence="7">
    <location>
        <begin position="90"/>
        <end position="290"/>
    </location>
</feature>
<evidence type="ECO:0000256" key="6">
    <source>
        <dbReference type="ARBA" id="ARBA00023242"/>
    </source>
</evidence>
<feature type="compositionally biased region" description="Basic and acidic residues" evidence="7">
    <location>
        <begin position="59"/>
        <end position="72"/>
    </location>
</feature>
<feature type="compositionally biased region" description="Polar residues" evidence="7">
    <location>
        <begin position="35"/>
        <end position="45"/>
    </location>
</feature>
<feature type="compositionally biased region" description="Basic residues" evidence="7">
    <location>
        <begin position="274"/>
        <end position="283"/>
    </location>
</feature>
<evidence type="ECO:0000256" key="5">
    <source>
        <dbReference type="ARBA" id="ARBA00022687"/>
    </source>
</evidence>
<keyword evidence="9" id="KW-1185">Reference proteome</keyword>